<sequence>MSCTKVFNLNTDVSYVRNHMFDIG</sequence>
<gene>
    <name evidence="1" type="ORF">METZ01_LOCUS254735</name>
</gene>
<organism evidence="1">
    <name type="scientific">marine metagenome</name>
    <dbReference type="NCBI Taxonomy" id="408172"/>
    <lineage>
        <taxon>unclassified sequences</taxon>
        <taxon>metagenomes</taxon>
        <taxon>ecological metagenomes</taxon>
    </lineage>
</organism>
<evidence type="ECO:0000313" key="1">
    <source>
        <dbReference type="EMBL" id="SVC01881.1"/>
    </source>
</evidence>
<proteinExistence type="predicted"/>
<protein>
    <submittedName>
        <fullName evidence="1">Uncharacterized protein</fullName>
    </submittedName>
</protein>
<reference evidence="1" key="1">
    <citation type="submission" date="2018-05" db="EMBL/GenBank/DDBJ databases">
        <authorList>
            <person name="Lanie J.A."/>
            <person name="Ng W.-L."/>
            <person name="Kazmierczak K.M."/>
            <person name="Andrzejewski T.M."/>
            <person name="Davidsen T.M."/>
            <person name="Wayne K.J."/>
            <person name="Tettelin H."/>
            <person name="Glass J.I."/>
            <person name="Rusch D."/>
            <person name="Podicherti R."/>
            <person name="Tsui H.-C.T."/>
            <person name="Winkler M.E."/>
        </authorList>
    </citation>
    <scope>NUCLEOTIDE SEQUENCE</scope>
</reference>
<dbReference type="AlphaFoldDB" id="A0A382ITC2"/>
<dbReference type="EMBL" id="UINC01068912">
    <property type="protein sequence ID" value="SVC01881.1"/>
    <property type="molecule type" value="Genomic_DNA"/>
</dbReference>
<accession>A0A382ITC2</accession>
<name>A0A382ITC2_9ZZZZ</name>